<dbReference type="InterPro" id="IPR049900">
    <property type="entry name" value="PKS_mFAS_DH"/>
</dbReference>
<dbReference type="Pfam" id="PF21089">
    <property type="entry name" value="PKS_DH_N"/>
    <property type="match status" value="1"/>
</dbReference>
<evidence type="ECO:0000256" key="9">
    <source>
        <dbReference type="SAM" id="MobiDB-lite"/>
    </source>
</evidence>
<dbReference type="InterPro" id="IPR014031">
    <property type="entry name" value="Ketoacyl_synth_C"/>
</dbReference>
<dbReference type="Pfam" id="PF22953">
    <property type="entry name" value="SpnB_Rossmann"/>
    <property type="match status" value="1"/>
</dbReference>
<dbReference type="InterPro" id="IPR049551">
    <property type="entry name" value="PKS_DH_C"/>
</dbReference>
<feature type="compositionally biased region" description="Low complexity" evidence="9">
    <location>
        <begin position="901"/>
        <end position="912"/>
    </location>
</feature>
<dbReference type="InterPro" id="IPR042104">
    <property type="entry name" value="PKS_dehydratase_sf"/>
</dbReference>
<dbReference type="InterPro" id="IPR001227">
    <property type="entry name" value="Ac_transferase_dom_sf"/>
</dbReference>
<dbReference type="Gene3D" id="3.40.47.10">
    <property type="match status" value="1"/>
</dbReference>
<dbReference type="InterPro" id="IPR013968">
    <property type="entry name" value="PKS_KR"/>
</dbReference>
<dbReference type="SUPFAM" id="SSF52151">
    <property type="entry name" value="FabD/lysophospholipase-like"/>
    <property type="match status" value="1"/>
</dbReference>
<dbReference type="CDD" id="cd08956">
    <property type="entry name" value="KR_3_FAS_SDR_x"/>
    <property type="match status" value="1"/>
</dbReference>
<dbReference type="Gene3D" id="3.30.70.3290">
    <property type="match status" value="2"/>
</dbReference>
<dbReference type="InterPro" id="IPR020806">
    <property type="entry name" value="PKS_PP-bd"/>
</dbReference>
<keyword evidence="5" id="KW-0045">Antibiotic biosynthesis</keyword>
<evidence type="ECO:0000256" key="2">
    <source>
        <dbReference type="ARBA" id="ARBA00022450"/>
    </source>
</evidence>
<feature type="domain" description="Ketosynthase family 3 (KS3)" evidence="11">
    <location>
        <begin position="1028"/>
        <end position="1454"/>
    </location>
</feature>
<reference evidence="13 14" key="1">
    <citation type="submission" date="2024-09" db="EMBL/GenBank/DDBJ databases">
        <authorList>
            <person name="Sun Q."/>
            <person name="Mori K."/>
        </authorList>
    </citation>
    <scope>NUCLEOTIDE SEQUENCE [LARGE SCALE GENOMIC DNA]</scope>
    <source>
        <strain evidence="13 14">JCM 3331</strain>
    </source>
</reference>
<dbReference type="InterPro" id="IPR036291">
    <property type="entry name" value="NAD(P)-bd_dom_sf"/>
</dbReference>
<keyword evidence="14" id="KW-1185">Reference proteome</keyword>
<comment type="pathway">
    <text evidence="1">Antibiotic biosynthesis.</text>
</comment>
<name>A0ABV5RMS5_9ACTN</name>
<dbReference type="PROSITE" id="PS00012">
    <property type="entry name" value="PHOSPHOPANTETHEINE"/>
    <property type="match status" value="1"/>
</dbReference>
<dbReference type="RefSeq" id="WP_386145271.1">
    <property type="nucleotide sequence ID" value="NZ_JBHMCG010000214.1"/>
</dbReference>
<keyword evidence="6" id="KW-0511">Multifunctional enzyme</keyword>
<dbReference type="SMART" id="SM00826">
    <property type="entry name" value="PKS_DH"/>
    <property type="match status" value="1"/>
</dbReference>
<dbReference type="EMBL" id="JBHMCG010000214">
    <property type="protein sequence ID" value="MFB9579177.1"/>
    <property type="molecule type" value="Genomic_DNA"/>
</dbReference>
<protein>
    <submittedName>
        <fullName evidence="13">Type I polyketide synthase</fullName>
    </submittedName>
</protein>
<feature type="non-terminal residue" evidence="13">
    <location>
        <position position="1540"/>
    </location>
</feature>
<dbReference type="InterPro" id="IPR057326">
    <property type="entry name" value="KR_dom"/>
</dbReference>
<dbReference type="InterPro" id="IPR049552">
    <property type="entry name" value="PKS_DH_N"/>
</dbReference>
<dbReference type="PANTHER" id="PTHR43775">
    <property type="entry name" value="FATTY ACID SYNTHASE"/>
    <property type="match status" value="1"/>
</dbReference>
<dbReference type="Pfam" id="PF16197">
    <property type="entry name" value="KAsynt_C_assoc"/>
    <property type="match status" value="1"/>
</dbReference>
<dbReference type="PROSITE" id="PS00606">
    <property type="entry name" value="KS3_1"/>
    <property type="match status" value="1"/>
</dbReference>
<proteinExistence type="predicted"/>
<dbReference type="Gene3D" id="3.40.366.10">
    <property type="entry name" value="Malonyl-Coenzyme A Acyl Carrier Protein, domain 2"/>
    <property type="match status" value="1"/>
</dbReference>
<dbReference type="Pfam" id="PF08659">
    <property type="entry name" value="KR"/>
    <property type="match status" value="1"/>
</dbReference>
<feature type="region of interest" description="Disordered" evidence="9">
    <location>
        <begin position="897"/>
        <end position="919"/>
    </location>
</feature>
<dbReference type="Pfam" id="PF00550">
    <property type="entry name" value="PP-binding"/>
    <property type="match status" value="1"/>
</dbReference>
<dbReference type="SMART" id="SM00825">
    <property type="entry name" value="PKS_KS"/>
    <property type="match status" value="1"/>
</dbReference>
<evidence type="ECO:0000259" key="10">
    <source>
        <dbReference type="PROSITE" id="PS50075"/>
    </source>
</evidence>
<dbReference type="InterPro" id="IPR018201">
    <property type="entry name" value="Ketoacyl_synth_AS"/>
</dbReference>
<evidence type="ECO:0000256" key="7">
    <source>
        <dbReference type="ARBA" id="ARBA00023315"/>
    </source>
</evidence>
<dbReference type="InterPro" id="IPR016035">
    <property type="entry name" value="Acyl_Trfase/lysoPLipase"/>
</dbReference>
<evidence type="ECO:0000256" key="3">
    <source>
        <dbReference type="ARBA" id="ARBA00022553"/>
    </source>
</evidence>
<dbReference type="InterPro" id="IPR050091">
    <property type="entry name" value="PKS_NRPS_Biosynth_Enz"/>
</dbReference>
<feature type="active site" description="Proton acceptor; for dehydratase activity" evidence="8">
    <location>
        <position position="175"/>
    </location>
</feature>
<dbReference type="InterPro" id="IPR006162">
    <property type="entry name" value="Ppantetheine_attach_site"/>
</dbReference>
<dbReference type="Pfam" id="PF14765">
    <property type="entry name" value="PS-DH"/>
    <property type="match status" value="1"/>
</dbReference>
<dbReference type="InterPro" id="IPR032821">
    <property type="entry name" value="PKS_assoc"/>
</dbReference>
<gene>
    <name evidence="13" type="ORF">ACFFTL_44770</name>
</gene>
<keyword evidence="7" id="KW-0012">Acyltransferase</keyword>
<evidence type="ECO:0000259" key="11">
    <source>
        <dbReference type="PROSITE" id="PS52004"/>
    </source>
</evidence>
<dbReference type="PANTHER" id="PTHR43775:SF51">
    <property type="entry name" value="INACTIVE PHENOLPHTHIOCEROL SYNTHESIS POLYKETIDE SYNTHASE TYPE I PKS1-RELATED"/>
    <property type="match status" value="1"/>
</dbReference>
<dbReference type="SMART" id="SM01294">
    <property type="entry name" value="PKS_PP_betabranch"/>
    <property type="match status" value="1"/>
</dbReference>
<evidence type="ECO:0000313" key="14">
    <source>
        <dbReference type="Proteomes" id="UP001589710"/>
    </source>
</evidence>
<dbReference type="PROSITE" id="PS50075">
    <property type="entry name" value="CARRIER"/>
    <property type="match status" value="1"/>
</dbReference>
<evidence type="ECO:0000256" key="5">
    <source>
        <dbReference type="ARBA" id="ARBA00023194"/>
    </source>
</evidence>
<dbReference type="Gene3D" id="1.10.1200.10">
    <property type="entry name" value="ACP-like"/>
    <property type="match status" value="1"/>
</dbReference>
<evidence type="ECO:0000256" key="8">
    <source>
        <dbReference type="PROSITE-ProRule" id="PRU01363"/>
    </source>
</evidence>
<evidence type="ECO:0000256" key="1">
    <source>
        <dbReference type="ARBA" id="ARBA00004792"/>
    </source>
</evidence>
<dbReference type="InterPro" id="IPR020841">
    <property type="entry name" value="PKS_Beta-ketoAc_synthase_dom"/>
</dbReference>
<dbReference type="SMART" id="SM00822">
    <property type="entry name" value="PKS_KR"/>
    <property type="match status" value="1"/>
</dbReference>
<dbReference type="SUPFAM" id="SSF53901">
    <property type="entry name" value="Thiolase-like"/>
    <property type="match status" value="1"/>
</dbReference>
<feature type="domain" description="Carrier" evidence="10">
    <location>
        <begin position="931"/>
        <end position="1006"/>
    </location>
</feature>
<dbReference type="Gene3D" id="3.40.50.720">
    <property type="entry name" value="NAD(P)-binding Rossmann-like Domain"/>
    <property type="match status" value="1"/>
</dbReference>
<dbReference type="InterPro" id="IPR055123">
    <property type="entry name" value="SpnB-like_Rossmann"/>
</dbReference>
<dbReference type="SUPFAM" id="SSF47336">
    <property type="entry name" value="ACP-like"/>
    <property type="match status" value="1"/>
</dbReference>
<evidence type="ECO:0000256" key="4">
    <source>
        <dbReference type="ARBA" id="ARBA00022679"/>
    </source>
</evidence>
<dbReference type="PROSITE" id="PS52019">
    <property type="entry name" value="PKS_MFAS_DH"/>
    <property type="match status" value="1"/>
</dbReference>
<feature type="region of interest" description="C-terminal hotdog fold" evidence="8">
    <location>
        <begin position="279"/>
        <end position="416"/>
    </location>
</feature>
<dbReference type="InterPro" id="IPR016039">
    <property type="entry name" value="Thiolase-like"/>
</dbReference>
<dbReference type="Gene3D" id="3.10.129.110">
    <property type="entry name" value="Polyketide synthase dehydratase"/>
    <property type="match status" value="1"/>
</dbReference>
<dbReference type="InterPro" id="IPR020807">
    <property type="entry name" value="PKS_DH"/>
</dbReference>
<dbReference type="SUPFAM" id="SSF51735">
    <property type="entry name" value="NAD(P)-binding Rossmann-fold domains"/>
    <property type="match status" value="2"/>
</dbReference>
<keyword evidence="2" id="KW-0596">Phosphopantetheine</keyword>
<dbReference type="InterPro" id="IPR036736">
    <property type="entry name" value="ACP-like_sf"/>
</dbReference>
<accession>A0ABV5RMS5</accession>
<dbReference type="Proteomes" id="UP001589710">
    <property type="component" value="Unassembled WGS sequence"/>
</dbReference>
<evidence type="ECO:0000313" key="13">
    <source>
        <dbReference type="EMBL" id="MFB9579177.1"/>
    </source>
</evidence>
<organism evidence="13 14">
    <name type="scientific">Streptomyces yanii</name>
    <dbReference type="NCBI Taxonomy" id="78510"/>
    <lineage>
        <taxon>Bacteria</taxon>
        <taxon>Bacillati</taxon>
        <taxon>Actinomycetota</taxon>
        <taxon>Actinomycetes</taxon>
        <taxon>Kitasatosporales</taxon>
        <taxon>Streptomycetaceae</taxon>
        <taxon>Streptomyces</taxon>
    </lineage>
</organism>
<keyword evidence="3" id="KW-0597">Phosphoprotein</keyword>
<feature type="active site" description="Proton donor; for dehydratase activity" evidence="8">
    <location>
        <position position="340"/>
    </location>
</feature>
<dbReference type="CDD" id="cd00833">
    <property type="entry name" value="PKS"/>
    <property type="match status" value="1"/>
</dbReference>
<dbReference type="Pfam" id="PF00109">
    <property type="entry name" value="ketoacyl-synt"/>
    <property type="match status" value="1"/>
</dbReference>
<dbReference type="SMART" id="SM00823">
    <property type="entry name" value="PKS_PP"/>
    <property type="match status" value="1"/>
</dbReference>
<dbReference type="InterPro" id="IPR014030">
    <property type="entry name" value="Ketoacyl_synth_N"/>
</dbReference>
<comment type="caution">
    <text evidence="13">The sequence shown here is derived from an EMBL/GenBank/DDBJ whole genome shotgun (WGS) entry which is preliminary data.</text>
</comment>
<evidence type="ECO:0000256" key="6">
    <source>
        <dbReference type="ARBA" id="ARBA00023268"/>
    </source>
</evidence>
<keyword evidence="4" id="KW-0808">Transferase</keyword>
<dbReference type="InterPro" id="IPR009081">
    <property type="entry name" value="PP-bd_ACP"/>
</dbReference>
<dbReference type="Pfam" id="PF02801">
    <property type="entry name" value="Ketoacyl-synt_C"/>
    <property type="match status" value="1"/>
</dbReference>
<evidence type="ECO:0000259" key="12">
    <source>
        <dbReference type="PROSITE" id="PS52019"/>
    </source>
</evidence>
<feature type="domain" description="PKS/mFAS DH" evidence="12">
    <location>
        <begin position="143"/>
        <end position="416"/>
    </location>
</feature>
<dbReference type="PROSITE" id="PS52004">
    <property type="entry name" value="KS3_2"/>
    <property type="match status" value="1"/>
</dbReference>
<sequence>MSTMTGAVATAEELCDPGYWVSHVRRPVRFHDAVLRLVDEGATTFLELGPGGALTALCTDALQDRPDLHFTPLTRRDRPEPSGALTAVGALYVRGVPVDWPALLGRGGTPIDLPTYAFQHRRYWLDTVPATDAAGLGQLAAGHPVLGAVVALPGADTVVLTGRLSARSQPWLTDHVVRGEILLPGTGFVELAVRAGDQVGCGTVEELTLEAPLALSASGGVALQVVVGPAQRGRRSLAVYARPDDAPAEQEWTRHAAGVLAEESRPESFDLAHWPPADAEPIDLEGAYSTLRERGYDYGPAFRALRAAWRRGDEVFAEIEADETTARTATSYGLHPALLDAAMHADLLTDPDGATLLPFVWNGVTLYAAGATELRVRITRVSGDEVSAIEIADRDGRAVAAVESLVSRPVAGQPPARTAADGSGASLHRVEWHPLPATATGTGVTRTEPVEGWAVIGNGVAGKAEGPALPASDALRRLVPAQRVHEDFDALVAAVEAGTPVPDTVVLDCRTPAGDDRADVPARARARTADALRTVRAWLADARFDGARLVALTRGAVSPEGAPDPASTPVWGLLRAAQAEHPGRLLLVDAEDAFPETLMAAMASGEPETSVRGSAVRVPRLARFTAAAGPAPAALAPEGTVLVTGGTGGIGRLVARHLVTAHGVRHLVLTSRRGPDAPDADELRDQLTALGASVAIAACDAADRAALAAVLDGIPAEHPLTAVVHAAGTADGGLVGTLTDGQLATVLRPKVDGAWNLHELTRDRDLAAFVLFSSAGGTVLAAGQGNYAAANSFLDALAEHRHAAGLPATSLVWGLWAENTGLGGELGADDLRRMARLGVPALDARESLALFDEALRTTEPVVAPLRIDTAAVKARTDELPALLRGFASARVPAAASRRRTATAGASAGTSAGQESHLARRLSRLTEAERDQALIELIATHVATVLGHESAADVNAGRAFKELGFDSLAAVELRNLLGSATGLTLPATLVFDHPTAHAVAEYLKSRIIESAPPAPAAASEAKAEPAPRDEPVAIIGMGCRYPGDVMTPDDLWRLLADGTDAITDFPTNRGWDIEGVYHPEPGRRGKTYSREGGFLHRAAEFDPEFFGIGPREALAMDPQQRLLLETAWETIERAGIDPSSLRGSQTGVFAGAMYDDYGSRVHDAPPAVAGYLANGSSGAVVSGRISYVMGLEGPSMTIDTACSSSLVALHLATQALRNGECSLALAGGVTVLSSPDLFVDSSRQGVIAPDGRAKSFSAAANGTGWAEGAGLLLLERLSDARRNGHQVLAVVRGSAVNQDGASNGLTAPNGPSQERVIRAALASAGLTPDQVDAVEAHGSGTRLGDPIEAQALLATYGQGREADHPLWLGSVKSNIGHAQAAGGAAAVIKVVLSLRHRMLPRTLHVDEPSHHVDWSAGAVELLTEAMPWEPGDHPRRAGVSSFGISGTNAHVIIEEAPVPVPAAAGLSALAAPALDPVPLPVAGGTEEALRAQAARLVEHITARTAAGTGPSLQDLGYSLATTRAALAHRAVVLAADSGSAT</sequence>
<feature type="region of interest" description="N-terminal hotdog fold" evidence="8">
    <location>
        <begin position="143"/>
        <end position="267"/>
    </location>
</feature>